<keyword evidence="2" id="KW-1185">Reference proteome</keyword>
<proteinExistence type="predicted"/>
<evidence type="ECO:0000313" key="1">
    <source>
        <dbReference type="EMBL" id="KAK3026278.1"/>
    </source>
</evidence>
<protein>
    <submittedName>
        <fullName evidence="1">Uncharacterized protein</fullName>
    </submittedName>
</protein>
<sequence>MYKIRQHWMKVYLKDTFFASMTTSGRSESIHSYFDGFITDVGGDSAQISNEDGEDASPTT</sequence>
<reference evidence="1" key="1">
    <citation type="submission" date="2022-12" db="EMBL/GenBank/DDBJ databases">
        <title>Draft genome assemblies for two species of Escallonia (Escalloniales).</title>
        <authorList>
            <person name="Chanderbali A."/>
            <person name="Dervinis C."/>
            <person name="Anghel I."/>
            <person name="Soltis D."/>
            <person name="Soltis P."/>
            <person name="Zapata F."/>
        </authorList>
    </citation>
    <scope>NUCLEOTIDE SEQUENCE</scope>
    <source>
        <strain evidence="1">UCBG64.0493</strain>
        <tissue evidence="1">Leaf</tissue>
    </source>
</reference>
<dbReference type="AlphaFoldDB" id="A0AA89B560"/>
<gene>
    <name evidence="1" type="ORF">RJ639_041227</name>
</gene>
<dbReference type="EMBL" id="JAVXUP010000507">
    <property type="protein sequence ID" value="KAK3026278.1"/>
    <property type="molecule type" value="Genomic_DNA"/>
</dbReference>
<organism evidence="1 2">
    <name type="scientific">Escallonia herrerae</name>
    <dbReference type="NCBI Taxonomy" id="1293975"/>
    <lineage>
        <taxon>Eukaryota</taxon>
        <taxon>Viridiplantae</taxon>
        <taxon>Streptophyta</taxon>
        <taxon>Embryophyta</taxon>
        <taxon>Tracheophyta</taxon>
        <taxon>Spermatophyta</taxon>
        <taxon>Magnoliopsida</taxon>
        <taxon>eudicotyledons</taxon>
        <taxon>Gunneridae</taxon>
        <taxon>Pentapetalae</taxon>
        <taxon>asterids</taxon>
        <taxon>campanulids</taxon>
        <taxon>Escalloniales</taxon>
        <taxon>Escalloniaceae</taxon>
        <taxon>Escallonia</taxon>
    </lineage>
</organism>
<accession>A0AA89B560</accession>
<evidence type="ECO:0000313" key="2">
    <source>
        <dbReference type="Proteomes" id="UP001188597"/>
    </source>
</evidence>
<dbReference type="Proteomes" id="UP001188597">
    <property type="component" value="Unassembled WGS sequence"/>
</dbReference>
<comment type="caution">
    <text evidence="1">The sequence shown here is derived from an EMBL/GenBank/DDBJ whole genome shotgun (WGS) entry which is preliminary data.</text>
</comment>
<name>A0AA89B560_9ASTE</name>